<dbReference type="SMR" id="A0A5C0XMB1"/>
<dbReference type="InterPro" id="IPR050095">
    <property type="entry name" value="ECF_ABC_transporter_ATP-bd"/>
</dbReference>
<evidence type="ECO:0000259" key="10">
    <source>
        <dbReference type="PROSITE" id="PS50893"/>
    </source>
</evidence>
<dbReference type="KEGG" id="pfu:PF0068"/>
<keyword evidence="4" id="KW-1003">Cell membrane</keyword>
<dbReference type="GO" id="GO:0005524">
    <property type="term" value="F:ATP binding"/>
    <property type="evidence" value="ECO:0007669"/>
    <property type="project" value="UniProtKB-KW"/>
</dbReference>
<dbReference type="EMBL" id="CP023154">
    <property type="protein sequence ID" value="QEK77802.1"/>
    <property type="molecule type" value="Genomic_DNA"/>
</dbReference>
<dbReference type="Gene3D" id="3.40.50.300">
    <property type="entry name" value="P-loop containing nucleotide triphosphate hydrolases"/>
    <property type="match status" value="1"/>
</dbReference>
<organism evidence="11 12">
    <name type="scientific">Pyrococcus furiosus (strain ATCC 43587 / DSM 3638 / JCM 8422 / Vc1)</name>
    <dbReference type="NCBI Taxonomy" id="186497"/>
    <lineage>
        <taxon>Archaea</taxon>
        <taxon>Methanobacteriati</taxon>
        <taxon>Methanobacteriota</taxon>
        <taxon>Thermococci</taxon>
        <taxon>Thermococcales</taxon>
        <taxon>Thermococcaceae</taxon>
        <taxon>Pyrococcus</taxon>
    </lineage>
</organism>
<dbReference type="OrthoDB" id="35850at2157"/>
<dbReference type="FunFam" id="3.40.50.300:FF:000224">
    <property type="entry name" value="Energy-coupling factor transporter ATP-binding protein EcfA"/>
    <property type="match status" value="1"/>
</dbReference>
<gene>
    <name evidence="11" type="ORF">PFDSM3638_00260</name>
</gene>
<keyword evidence="7" id="KW-1278">Translocase</keyword>
<dbReference type="SMART" id="SM00382">
    <property type="entry name" value="AAA"/>
    <property type="match status" value="1"/>
</dbReference>
<comment type="function">
    <text evidence="9">Probably part of an ABC transporter complex. Responsible for energy coupling to the transport system.</text>
</comment>
<name>A0A5C0XMB1_PYRFU</name>
<dbReference type="PANTHER" id="PTHR43553">
    <property type="entry name" value="HEAVY METAL TRANSPORTER"/>
    <property type="match status" value="1"/>
</dbReference>
<evidence type="ECO:0000256" key="4">
    <source>
        <dbReference type="ARBA" id="ARBA00022475"/>
    </source>
</evidence>
<evidence type="ECO:0000256" key="3">
    <source>
        <dbReference type="ARBA" id="ARBA00022448"/>
    </source>
</evidence>
<dbReference type="RefSeq" id="WP_011011180.1">
    <property type="nucleotide sequence ID" value="NC_003413.1"/>
</dbReference>
<dbReference type="AlphaFoldDB" id="A0A5C0XMB1"/>
<dbReference type="GeneID" id="13301042"/>
<dbReference type="SUPFAM" id="SSF52540">
    <property type="entry name" value="P-loop containing nucleoside triphosphate hydrolases"/>
    <property type="match status" value="1"/>
</dbReference>
<dbReference type="PROSITE" id="PS00211">
    <property type="entry name" value="ABC_TRANSPORTER_1"/>
    <property type="match status" value="1"/>
</dbReference>
<reference evidence="11 12" key="1">
    <citation type="submission" date="2017-08" db="EMBL/GenBank/DDBJ databases">
        <title>Resequencing and Reannotation of the genome of Pyrococcus furiosus type strain DSM3638.</title>
        <authorList>
            <person name="Reichelt R.M."/>
            <person name="Bunk B."/>
        </authorList>
    </citation>
    <scope>NUCLEOTIDE SEQUENCE [LARGE SCALE GENOMIC DNA]</scope>
    <source>
        <strain evidence="11 12">DSM 3638</strain>
    </source>
</reference>
<keyword evidence="8" id="KW-0472">Membrane</keyword>
<evidence type="ECO:0000256" key="6">
    <source>
        <dbReference type="ARBA" id="ARBA00022840"/>
    </source>
</evidence>
<evidence type="ECO:0000256" key="2">
    <source>
        <dbReference type="ARBA" id="ARBA00005417"/>
    </source>
</evidence>
<dbReference type="InterPro" id="IPR003593">
    <property type="entry name" value="AAA+_ATPase"/>
</dbReference>
<evidence type="ECO:0000256" key="7">
    <source>
        <dbReference type="ARBA" id="ARBA00022967"/>
    </source>
</evidence>
<dbReference type="InterPro" id="IPR027417">
    <property type="entry name" value="P-loop_NTPase"/>
</dbReference>
<proteinExistence type="inferred from homology"/>
<keyword evidence="5" id="KW-0547">Nucleotide-binding</keyword>
<dbReference type="InterPro" id="IPR003439">
    <property type="entry name" value="ABC_transporter-like_ATP-bd"/>
</dbReference>
<evidence type="ECO:0000256" key="8">
    <source>
        <dbReference type="ARBA" id="ARBA00023136"/>
    </source>
</evidence>
<keyword evidence="3" id="KW-0813">Transport</keyword>
<evidence type="ECO:0000256" key="1">
    <source>
        <dbReference type="ARBA" id="ARBA00004236"/>
    </source>
</evidence>
<feature type="domain" description="ABC transporter" evidence="10">
    <location>
        <begin position="2"/>
        <end position="234"/>
    </location>
</feature>
<evidence type="ECO:0000256" key="5">
    <source>
        <dbReference type="ARBA" id="ARBA00022741"/>
    </source>
</evidence>
<dbReference type="PANTHER" id="PTHR43553:SF25">
    <property type="entry name" value="ABC-TYPE COBALT TRANSPORT SYSTEM, ATPASE COMPONENT"/>
    <property type="match status" value="1"/>
</dbReference>
<dbReference type="CDD" id="cd03225">
    <property type="entry name" value="ABC_cobalt_CbiO_domain1"/>
    <property type="match status" value="1"/>
</dbReference>
<dbReference type="Proteomes" id="UP000324354">
    <property type="component" value="Chromosome"/>
</dbReference>
<comment type="similarity">
    <text evidence="2">Belongs to the ABC transporter superfamily.</text>
</comment>
<dbReference type="InterPro" id="IPR017871">
    <property type="entry name" value="ABC_transporter-like_CS"/>
</dbReference>
<keyword evidence="6 11" id="KW-0067">ATP-binding</keyword>
<comment type="subcellular location">
    <subcellularLocation>
        <location evidence="1">Cell membrane</location>
    </subcellularLocation>
</comment>
<sequence length="260" mass="29001">MIEVKGVWFWYEEGKPVLKNISLSFDEGILAVVGPNGSGKTTLVKMFNGLIKPKKGDVLVDGINTKEASTAQLSRIVGYVFQNPDAMFFEETVFDEVAFGPRNLGLSEEEVKERVKWALEAVGLKGFEDKNPFKLSGGEKQRLAIACILAMNPKYLVLDEPTTGLDERGVGALKNIIEELRKEGKSFVIVTHDMDLVLEVADKVLLLSNGEVQFYGDVFEFFELDLKRYKLEEPELVKICRGIGLKPVRSVEELLRGIGL</sequence>
<evidence type="ECO:0000313" key="11">
    <source>
        <dbReference type="EMBL" id="QEK77802.1"/>
    </source>
</evidence>
<dbReference type="GO" id="GO:0042626">
    <property type="term" value="F:ATPase-coupled transmembrane transporter activity"/>
    <property type="evidence" value="ECO:0007669"/>
    <property type="project" value="TreeGrafter"/>
</dbReference>
<evidence type="ECO:0000256" key="9">
    <source>
        <dbReference type="ARBA" id="ARBA00025157"/>
    </source>
</evidence>
<dbReference type="GO" id="GO:0043190">
    <property type="term" value="C:ATP-binding cassette (ABC) transporter complex"/>
    <property type="evidence" value="ECO:0007669"/>
    <property type="project" value="TreeGrafter"/>
</dbReference>
<dbReference type="GO" id="GO:0016887">
    <property type="term" value="F:ATP hydrolysis activity"/>
    <property type="evidence" value="ECO:0007669"/>
    <property type="project" value="InterPro"/>
</dbReference>
<evidence type="ECO:0000313" key="12">
    <source>
        <dbReference type="Proteomes" id="UP000324354"/>
    </source>
</evidence>
<dbReference type="InterPro" id="IPR015856">
    <property type="entry name" value="ABC_transpr_CbiO/EcfA_su"/>
</dbReference>
<protein>
    <submittedName>
        <fullName evidence="11">ABC transporter ATP-binding protein</fullName>
    </submittedName>
</protein>
<dbReference type="GeneID" id="41711854"/>
<dbReference type="PROSITE" id="PS50893">
    <property type="entry name" value="ABC_TRANSPORTER_2"/>
    <property type="match status" value="1"/>
</dbReference>
<dbReference type="Pfam" id="PF00005">
    <property type="entry name" value="ABC_tran"/>
    <property type="match status" value="1"/>
</dbReference>
<accession>A0A5C0XMB1</accession>